<protein>
    <submittedName>
        <fullName evidence="1">Uncharacterized protein</fullName>
    </submittedName>
</protein>
<dbReference type="EMBL" id="GBXM01046985">
    <property type="protein sequence ID" value="JAH61592.1"/>
    <property type="molecule type" value="Transcribed_RNA"/>
</dbReference>
<reference evidence="1" key="2">
    <citation type="journal article" date="2015" name="Fish Shellfish Immunol.">
        <title>Early steps in the European eel (Anguilla anguilla)-Vibrio vulnificus interaction in the gills: Role of the RtxA13 toxin.</title>
        <authorList>
            <person name="Callol A."/>
            <person name="Pajuelo D."/>
            <person name="Ebbesson L."/>
            <person name="Teles M."/>
            <person name="MacKenzie S."/>
            <person name="Amaro C."/>
        </authorList>
    </citation>
    <scope>NUCLEOTIDE SEQUENCE</scope>
</reference>
<accession>A0A0E9U768</accession>
<evidence type="ECO:0000313" key="1">
    <source>
        <dbReference type="EMBL" id="JAH61592.1"/>
    </source>
</evidence>
<dbReference type="AlphaFoldDB" id="A0A0E9U768"/>
<proteinExistence type="predicted"/>
<sequence length="52" mass="6302">MSMTMLLCSYKRYTRLVCWRIPHQRHFVIKVSATDKDEGPKWESNLLFESRL</sequence>
<reference evidence="1" key="1">
    <citation type="submission" date="2014-11" db="EMBL/GenBank/DDBJ databases">
        <authorList>
            <person name="Amaro Gonzalez C."/>
        </authorList>
    </citation>
    <scope>NUCLEOTIDE SEQUENCE</scope>
</reference>
<organism evidence="1">
    <name type="scientific">Anguilla anguilla</name>
    <name type="common">European freshwater eel</name>
    <name type="synonym">Muraena anguilla</name>
    <dbReference type="NCBI Taxonomy" id="7936"/>
    <lineage>
        <taxon>Eukaryota</taxon>
        <taxon>Metazoa</taxon>
        <taxon>Chordata</taxon>
        <taxon>Craniata</taxon>
        <taxon>Vertebrata</taxon>
        <taxon>Euteleostomi</taxon>
        <taxon>Actinopterygii</taxon>
        <taxon>Neopterygii</taxon>
        <taxon>Teleostei</taxon>
        <taxon>Anguilliformes</taxon>
        <taxon>Anguillidae</taxon>
        <taxon>Anguilla</taxon>
    </lineage>
</organism>
<name>A0A0E9U768_ANGAN</name>